<dbReference type="AlphaFoldDB" id="A0A917DEP5"/>
<reference evidence="1" key="1">
    <citation type="journal article" date="2014" name="Int. J. Syst. Evol. Microbiol.">
        <title>Complete genome sequence of Corynebacterium casei LMG S-19264T (=DSM 44701T), isolated from a smear-ripened cheese.</title>
        <authorList>
            <consortium name="US DOE Joint Genome Institute (JGI-PGF)"/>
            <person name="Walter F."/>
            <person name="Albersmeier A."/>
            <person name="Kalinowski J."/>
            <person name="Ruckert C."/>
        </authorList>
    </citation>
    <scope>NUCLEOTIDE SEQUENCE</scope>
    <source>
        <strain evidence="1">CGMCC 1.15152</strain>
    </source>
</reference>
<evidence type="ECO:0000313" key="1">
    <source>
        <dbReference type="EMBL" id="GGD30780.1"/>
    </source>
</evidence>
<gene>
    <name evidence="1" type="ORF">GCM10010915_08840</name>
</gene>
<organism evidence="1 2">
    <name type="scientific">Microbacterium faecale</name>
    <dbReference type="NCBI Taxonomy" id="1804630"/>
    <lineage>
        <taxon>Bacteria</taxon>
        <taxon>Bacillati</taxon>
        <taxon>Actinomycetota</taxon>
        <taxon>Actinomycetes</taxon>
        <taxon>Micrococcales</taxon>
        <taxon>Microbacteriaceae</taxon>
        <taxon>Microbacterium</taxon>
    </lineage>
</organism>
<name>A0A917DEP5_9MICO</name>
<comment type="caution">
    <text evidence="1">The sequence shown here is derived from an EMBL/GenBank/DDBJ whole genome shotgun (WGS) entry which is preliminary data.</text>
</comment>
<evidence type="ECO:0008006" key="3">
    <source>
        <dbReference type="Google" id="ProtNLM"/>
    </source>
</evidence>
<protein>
    <recommendedName>
        <fullName evidence="3">Glutaminase</fullName>
    </recommendedName>
</protein>
<proteinExistence type="predicted"/>
<reference evidence="1" key="2">
    <citation type="submission" date="2020-09" db="EMBL/GenBank/DDBJ databases">
        <authorList>
            <person name="Sun Q."/>
            <person name="Zhou Y."/>
        </authorList>
    </citation>
    <scope>NUCLEOTIDE SEQUENCE</scope>
    <source>
        <strain evidence="1">CGMCC 1.15152</strain>
    </source>
</reference>
<accession>A0A917DEP5</accession>
<dbReference type="EMBL" id="BMHO01000001">
    <property type="protein sequence ID" value="GGD30780.1"/>
    <property type="molecule type" value="Genomic_DNA"/>
</dbReference>
<sequence length="158" mass="17548">MEDLPTLLRETRERLAAVPRARLGEVRGPGRIRRLFGGRPVIAPADKVWHLGVLLVGEADVWATGTVLRAEREVIRGYSAESQRERAVIRGMAFRGGFATGETFHVEWSPIDVERITSGGSSGPVTWDGERLMLRWSPAGFLTPLADYLDERIRLAQG</sequence>
<keyword evidence="2" id="KW-1185">Reference proteome</keyword>
<evidence type="ECO:0000313" key="2">
    <source>
        <dbReference type="Proteomes" id="UP000633205"/>
    </source>
</evidence>
<dbReference type="Proteomes" id="UP000633205">
    <property type="component" value="Unassembled WGS sequence"/>
</dbReference>
<dbReference type="RefSeq" id="WP_188711078.1">
    <property type="nucleotide sequence ID" value="NZ_BMHO01000001.1"/>
</dbReference>